<evidence type="ECO:0000313" key="2">
    <source>
        <dbReference type="EMBL" id="RNA32038.1"/>
    </source>
</evidence>
<dbReference type="SUPFAM" id="SSF54695">
    <property type="entry name" value="POZ domain"/>
    <property type="match status" value="1"/>
</dbReference>
<comment type="caution">
    <text evidence="2">The sequence shown here is derived from an EMBL/GenBank/DDBJ whole genome shotgun (WGS) entry which is preliminary data.</text>
</comment>
<dbReference type="EMBL" id="REGN01001861">
    <property type="protein sequence ID" value="RNA32038.1"/>
    <property type="molecule type" value="Genomic_DNA"/>
</dbReference>
<proteinExistence type="predicted"/>
<dbReference type="AlphaFoldDB" id="A0A3M7S8X0"/>
<reference evidence="2 3" key="1">
    <citation type="journal article" date="2018" name="Sci. Rep.">
        <title>Genomic signatures of local adaptation to the degree of environmental predictability in rotifers.</title>
        <authorList>
            <person name="Franch-Gras L."/>
            <person name="Hahn C."/>
            <person name="Garcia-Roger E.M."/>
            <person name="Carmona M.J."/>
            <person name="Serra M."/>
            <person name="Gomez A."/>
        </authorList>
    </citation>
    <scope>NUCLEOTIDE SEQUENCE [LARGE SCALE GENOMIC DNA]</scope>
    <source>
        <strain evidence="2">HYR1</strain>
    </source>
</reference>
<dbReference type="Pfam" id="PF00651">
    <property type="entry name" value="BTB"/>
    <property type="match status" value="1"/>
</dbReference>
<gene>
    <name evidence="2" type="ORF">BpHYR1_025349</name>
</gene>
<feature type="domain" description="BTB" evidence="1">
    <location>
        <begin position="200"/>
        <end position="273"/>
    </location>
</feature>
<dbReference type="InterPro" id="IPR000210">
    <property type="entry name" value="BTB/POZ_dom"/>
</dbReference>
<dbReference type="CDD" id="cd14733">
    <property type="entry name" value="BACK"/>
    <property type="match status" value="1"/>
</dbReference>
<name>A0A3M7S8X0_BRAPC</name>
<evidence type="ECO:0000259" key="1">
    <source>
        <dbReference type="PROSITE" id="PS50097"/>
    </source>
</evidence>
<dbReference type="Proteomes" id="UP000276133">
    <property type="component" value="Unassembled WGS sequence"/>
</dbReference>
<dbReference type="SMART" id="SM00225">
    <property type="entry name" value="BTB"/>
    <property type="match status" value="1"/>
</dbReference>
<dbReference type="Gene3D" id="3.30.710.10">
    <property type="entry name" value="Potassium Channel Kv1.1, Chain A"/>
    <property type="match status" value="1"/>
</dbReference>
<dbReference type="InterPro" id="IPR011333">
    <property type="entry name" value="SKP1/BTB/POZ_sf"/>
</dbReference>
<dbReference type="PANTHER" id="PTHR24413">
    <property type="entry name" value="SPECKLE-TYPE POZ PROTEIN"/>
    <property type="match status" value="1"/>
</dbReference>
<keyword evidence="3" id="KW-1185">Reference proteome</keyword>
<dbReference type="OrthoDB" id="6482909at2759"/>
<protein>
    <submittedName>
        <fullName evidence="2">Kelch motif</fullName>
    </submittedName>
</protein>
<sequence length="398" mass="46283">MSQNKKEVSQWVSEVLNVESKSEKNLEYLYSVLGPVKKDFDFYIYEQQEIPFEAELSNLIESEIDQEAKNHFKGVFMHEIVFKIDEKIFIENINIYEKICPGSTILKLEAFDFVNDEWFLLWQTSKPLDASKPKIFTPAINPTPFKADTVRLTVCGSIYLIDGIEIKGNKFGVEDDQTEYQEANSLSEDLGNLIANELFADVYFEVEGKLIPAHKNILVCRSEYFEELIDSHLKMSSSCSNPEKNPIYLKDMEHHVFMQILNYIYTGLVKYDNDNSASALLIRVAEVARMFYLDELRNLCLYHLSEMINEKNVIRIFNEAFDSCTIPGIFLDLCYEVILENFETISQSEDFCSLDQYLMHKVIQNVVPKLNEIKHSIDEDHSNSNYYEINSYYVEEKG</sequence>
<dbReference type="STRING" id="10195.A0A3M7S8X0"/>
<organism evidence="2 3">
    <name type="scientific">Brachionus plicatilis</name>
    <name type="common">Marine rotifer</name>
    <name type="synonym">Brachionus muelleri</name>
    <dbReference type="NCBI Taxonomy" id="10195"/>
    <lineage>
        <taxon>Eukaryota</taxon>
        <taxon>Metazoa</taxon>
        <taxon>Spiralia</taxon>
        <taxon>Gnathifera</taxon>
        <taxon>Rotifera</taxon>
        <taxon>Eurotatoria</taxon>
        <taxon>Monogononta</taxon>
        <taxon>Pseudotrocha</taxon>
        <taxon>Ploima</taxon>
        <taxon>Brachionidae</taxon>
        <taxon>Brachionus</taxon>
    </lineage>
</organism>
<dbReference type="PROSITE" id="PS50097">
    <property type="entry name" value="BTB"/>
    <property type="match status" value="1"/>
</dbReference>
<accession>A0A3M7S8X0</accession>
<evidence type="ECO:0000313" key="3">
    <source>
        <dbReference type="Proteomes" id="UP000276133"/>
    </source>
</evidence>